<comment type="cofactor">
    <cofactor evidence="1">
        <name>pyridoxal 5'-phosphate</name>
        <dbReference type="ChEBI" id="CHEBI:597326"/>
    </cofactor>
</comment>
<evidence type="ECO:0000313" key="7">
    <source>
        <dbReference type="Proteomes" id="UP000292346"/>
    </source>
</evidence>
<dbReference type="Gene3D" id="3.40.640.10">
    <property type="entry name" value="Type I PLP-dependent aspartate aminotransferase-like (Major domain)"/>
    <property type="match status" value="1"/>
</dbReference>
<dbReference type="InterPro" id="IPR050859">
    <property type="entry name" value="Class-I_PLP-dep_aminotransf"/>
</dbReference>
<dbReference type="PANTHER" id="PTHR42790">
    <property type="entry name" value="AMINOTRANSFERASE"/>
    <property type="match status" value="1"/>
</dbReference>
<dbReference type="InterPro" id="IPR015424">
    <property type="entry name" value="PyrdxlP-dep_Trfase"/>
</dbReference>
<evidence type="ECO:0000256" key="4">
    <source>
        <dbReference type="ARBA" id="ARBA00022898"/>
    </source>
</evidence>
<dbReference type="EMBL" id="SJJZ01000003">
    <property type="protein sequence ID" value="TCC06487.1"/>
    <property type="molecule type" value="Genomic_DNA"/>
</dbReference>
<dbReference type="InterPro" id="IPR015421">
    <property type="entry name" value="PyrdxlP-dep_Trfase_major"/>
</dbReference>
<gene>
    <name evidence="6" type="ORF">E0H45_30775</name>
</gene>
<evidence type="ECO:0000259" key="5">
    <source>
        <dbReference type="Pfam" id="PF00155"/>
    </source>
</evidence>
<keyword evidence="4" id="KW-0663">Pyridoxal phosphate</keyword>
<feature type="domain" description="Aminotransferase class I/classII large" evidence="5">
    <location>
        <begin position="55"/>
        <end position="397"/>
    </location>
</feature>
<evidence type="ECO:0000256" key="2">
    <source>
        <dbReference type="ARBA" id="ARBA00022576"/>
    </source>
</evidence>
<keyword evidence="3 6" id="KW-0808">Transferase</keyword>
<dbReference type="GO" id="GO:1901605">
    <property type="term" value="P:alpha-amino acid metabolic process"/>
    <property type="evidence" value="ECO:0007669"/>
    <property type="project" value="TreeGrafter"/>
</dbReference>
<dbReference type="AlphaFoldDB" id="A0A4R0H6V0"/>
<organism evidence="6 7">
    <name type="scientific">Kribbella soli</name>
    <dbReference type="NCBI Taxonomy" id="1124743"/>
    <lineage>
        <taxon>Bacteria</taxon>
        <taxon>Bacillati</taxon>
        <taxon>Actinomycetota</taxon>
        <taxon>Actinomycetes</taxon>
        <taxon>Propionibacteriales</taxon>
        <taxon>Kribbellaceae</taxon>
        <taxon>Kribbella</taxon>
    </lineage>
</organism>
<dbReference type="GO" id="GO:0030170">
    <property type="term" value="F:pyridoxal phosphate binding"/>
    <property type="evidence" value="ECO:0007669"/>
    <property type="project" value="InterPro"/>
</dbReference>
<accession>A0A4R0H6V0</accession>
<comment type="caution">
    <text evidence="6">The sequence shown here is derived from an EMBL/GenBank/DDBJ whole genome shotgun (WGS) entry which is preliminary data.</text>
</comment>
<dbReference type="OrthoDB" id="199743at2"/>
<dbReference type="Pfam" id="PF00155">
    <property type="entry name" value="Aminotran_1_2"/>
    <property type="match status" value="1"/>
</dbReference>
<dbReference type="Proteomes" id="UP000292346">
    <property type="component" value="Unassembled WGS sequence"/>
</dbReference>
<proteinExistence type="predicted"/>
<keyword evidence="2 6" id="KW-0032">Aminotransferase</keyword>
<dbReference type="Gene3D" id="3.90.1150.10">
    <property type="entry name" value="Aspartate Aminotransferase, domain 1"/>
    <property type="match status" value="1"/>
</dbReference>
<name>A0A4R0H6V0_9ACTN</name>
<evidence type="ECO:0000256" key="3">
    <source>
        <dbReference type="ARBA" id="ARBA00022679"/>
    </source>
</evidence>
<sequence length="403" mass="42818">MTFLNEVAARYPDAISFAPGAPHGTVFENVDVARLVGVFEDHLAAQGLGPAQVRSRLLQYGPTRGLLGGLIAASLRTDEGIDVDPEQVVVTVGAQEALVAVLRVLHDPVRGDAVAVTDPGYAGIHGAARILGLPMLAVPDDGGGPDPAVLRTVVRAAERTGRRVRSLFVAPDFANPTGAQMSLAAREELLIEAERLGVLLLEDTTYRFTAPPGAELPSLKALDRTGQVVQIGTFAKIGVPGARLGYLVADQVTDAGTALADHLTTVKGVLTVNTSPITQAVIGGLLLEHGCSMQRLGASKAGLYRRNLQLLLTALRRHLGDPEDADVSWNEPGGGFFVRMSTTKPADEELLRRSAEDHGVLWTPMRYFSLGNGEDRQLRLACSSLDPEQIDEGVSRLAKVVRS</sequence>
<dbReference type="SUPFAM" id="SSF53383">
    <property type="entry name" value="PLP-dependent transferases"/>
    <property type="match status" value="1"/>
</dbReference>
<dbReference type="GO" id="GO:0008483">
    <property type="term" value="F:transaminase activity"/>
    <property type="evidence" value="ECO:0007669"/>
    <property type="project" value="UniProtKB-KW"/>
</dbReference>
<dbReference type="CDD" id="cd00609">
    <property type="entry name" value="AAT_like"/>
    <property type="match status" value="1"/>
</dbReference>
<dbReference type="InterPro" id="IPR004839">
    <property type="entry name" value="Aminotransferase_I/II_large"/>
</dbReference>
<dbReference type="InterPro" id="IPR015422">
    <property type="entry name" value="PyrdxlP-dep_Trfase_small"/>
</dbReference>
<protein>
    <submittedName>
        <fullName evidence="6">PLP-dependent aminotransferase family protein</fullName>
    </submittedName>
</protein>
<evidence type="ECO:0000256" key="1">
    <source>
        <dbReference type="ARBA" id="ARBA00001933"/>
    </source>
</evidence>
<dbReference type="PANTHER" id="PTHR42790:SF19">
    <property type="entry name" value="KYNURENINE_ALPHA-AMINOADIPATE AMINOTRANSFERASE, MITOCHONDRIAL"/>
    <property type="match status" value="1"/>
</dbReference>
<keyword evidence="7" id="KW-1185">Reference proteome</keyword>
<reference evidence="6 7" key="1">
    <citation type="submission" date="2019-02" db="EMBL/GenBank/DDBJ databases">
        <title>Kribbella capetownensis sp. nov. and Kribbella speibonae sp. nov., isolated from soil.</title>
        <authorList>
            <person name="Curtis S.M."/>
            <person name="Norton I."/>
            <person name="Everest G.J."/>
            <person name="Meyers P.R."/>
        </authorList>
    </citation>
    <scope>NUCLEOTIDE SEQUENCE [LARGE SCALE GENOMIC DNA]</scope>
    <source>
        <strain evidence="6 7">KCTC 29219</strain>
    </source>
</reference>
<evidence type="ECO:0000313" key="6">
    <source>
        <dbReference type="EMBL" id="TCC06487.1"/>
    </source>
</evidence>